<evidence type="ECO:0000313" key="2">
    <source>
        <dbReference type="EMBL" id="TRL36950.1"/>
    </source>
</evidence>
<feature type="transmembrane region" description="Helical" evidence="1">
    <location>
        <begin position="145"/>
        <end position="171"/>
    </location>
</feature>
<keyword evidence="1" id="KW-1133">Transmembrane helix</keyword>
<comment type="caution">
    <text evidence="2">The sequence shown here is derived from an EMBL/GenBank/DDBJ whole genome shotgun (WGS) entry which is preliminary data.</text>
</comment>
<dbReference type="EMBL" id="VJMG01000047">
    <property type="protein sequence ID" value="TRL36950.1"/>
    <property type="molecule type" value="Genomic_DNA"/>
</dbReference>
<dbReference type="Proteomes" id="UP000316801">
    <property type="component" value="Unassembled WGS sequence"/>
</dbReference>
<sequence length="264" mass="28462">MSAFLALIRAAFRRESEHHSRNVFRILGSLVEILARISIWQAAFGAHPALYGITLSQMITYSLIGGTILSSWDATMIVRDVGATIRTGAIGSSLLRPVGYPLMLLADQLGVRLFDWLLVSLPVIVIMGLIYGIEPPASLGHAMFFLGHVVVSLAILMLTGILIGLFSFWVFDAHSLEWFMRGLLAVLSGGLVPIWFFPKGLAEVAHALPFSWITYQPMAVYLGERDLAASALSLAAGCGWTAALGACVAFVWSRACGQVVVQGG</sequence>
<dbReference type="InterPro" id="IPR010390">
    <property type="entry name" value="ABC-2_transporter-like"/>
</dbReference>
<accession>A0A549T551</accession>
<keyword evidence="1" id="KW-0812">Transmembrane</keyword>
<feature type="transmembrane region" description="Helical" evidence="1">
    <location>
        <begin position="227"/>
        <end position="252"/>
    </location>
</feature>
<gene>
    <name evidence="2" type="ORF">FNA46_15940</name>
</gene>
<keyword evidence="3" id="KW-1185">Reference proteome</keyword>
<keyword evidence="1" id="KW-0472">Membrane</keyword>
<proteinExistence type="predicted"/>
<dbReference type="RefSeq" id="WP_143126200.1">
    <property type="nucleotide sequence ID" value="NZ_VJMG01000047.1"/>
</dbReference>
<reference evidence="2 3" key="1">
    <citation type="submission" date="2019-07" db="EMBL/GenBank/DDBJ databases">
        <title>Ln-dependent methylotrophs.</title>
        <authorList>
            <person name="Tani A."/>
        </authorList>
    </citation>
    <scope>NUCLEOTIDE SEQUENCE [LARGE SCALE GENOMIC DNA]</scope>
    <source>
        <strain evidence="2 3">SM12</strain>
    </source>
</reference>
<name>A0A549T551_9HYPH</name>
<evidence type="ECO:0000256" key="1">
    <source>
        <dbReference type="SAM" id="Phobius"/>
    </source>
</evidence>
<feature type="transmembrane region" description="Helical" evidence="1">
    <location>
        <begin position="178"/>
        <end position="197"/>
    </location>
</feature>
<dbReference type="PANTHER" id="PTHR36832">
    <property type="entry name" value="SLR1174 PROTEIN-RELATED"/>
    <property type="match status" value="1"/>
</dbReference>
<organism evidence="2 3">
    <name type="scientific">Rhizobium straminoryzae</name>
    <dbReference type="NCBI Taxonomy" id="1387186"/>
    <lineage>
        <taxon>Bacteria</taxon>
        <taxon>Pseudomonadati</taxon>
        <taxon>Pseudomonadota</taxon>
        <taxon>Alphaproteobacteria</taxon>
        <taxon>Hyphomicrobiales</taxon>
        <taxon>Rhizobiaceae</taxon>
        <taxon>Rhizobium/Agrobacterium group</taxon>
        <taxon>Rhizobium</taxon>
    </lineage>
</organism>
<evidence type="ECO:0008006" key="4">
    <source>
        <dbReference type="Google" id="ProtNLM"/>
    </source>
</evidence>
<feature type="transmembrane region" description="Helical" evidence="1">
    <location>
        <begin position="113"/>
        <end position="133"/>
    </location>
</feature>
<feature type="transmembrane region" description="Helical" evidence="1">
    <location>
        <begin position="49"/>
        <end position="69"/>
    </location>
</feature>
<protein>
    <recommendedName>
        <fullName evidence="4">ABC transporter permease</fullName>
    </recommendedName>
</protein>
<feature type="transmembrane region" description="Helical" evidence="1">
    <location>
        <begin position="23"/>
        <end position="43"/>
    </location>
</feature>
<dbReference type="Pfam" id="PF06182">
    <property type="entry name" value="ABC2_membrane_6"/>
    <property type="match status" value="1"/>
</dbReference>
<evidence type="ECO:0000313" key="3">
    <source>
        <dbReference type="Proteomes" id="UP000316801"/>
    </source>
</evidence>
<dbReference type="AlphaFoldDB" id="A0A549T551"/>
<dbReference type="PANTHER" id="PTHR36832:SF2">
    <property type="entry name" value="INTEGRAL MEMBRANE PROTEIN"/>
    <property type="match status" value="1"/>
</dbReference>